<dbReference type="Pfam" id="PF00004">
    <property type="entry name" value="AAA"/>
    <property type="match status" value="1"/>
</dbReference>
<dbReference type="Gene3D" id="3.40.50.300">
    <property type="entry name" value="P-loop containing nucleotide triphosphate hydrolases"/>
    <property type="match status" value="1"/>
</dbReference>
<dbReference type="Proteomes" id="UP001324794">
    <property type="component" value="Chromosome"/>
</dbReference>
<reference evidence="2 3" key="1">
    <citation type="submission" date="2023-11" db="EMBL/GenBank/DDBJ databases">
        <title>MicrobeMod: A computational toolkit for identifying prokaryotic methylation and restriction-modification with nanopore sequencing.</title>
        <authorList>
            <person name="Crits-Christoph A."/>
            <person name="Kang S.C."/>
            <person name="Lee H."/>
            <person name="Ostrov N."/>
        </authorList>
    </citation>
    <scope>NUCLEOTIDE SEQUENCE [LARGE SCALE GENOMIC DNA]</scope>
    <source>
        <strain evidence="2 3">ATCC BAA-805</strain>
    </source>
</reference>
<gene>
    <name evidence="2" type="ORF">SR894_01285</name>
</gene>
<protein>
    <submittedName>
        <fullName evidence="2">AAA family ATPase</fullName>
    </submittedName>
</protein>
<dbReference type="EMBL" id="CP140255">
    <property type="protein sequence ID" value="WQH13195.1"/>
    <property type="molecule type" value="Genomic_DNA"/>
</dbReference>
<evidence type="ECO:0000313" key="2">
    <source>
        <dbReference type="EMBL" id="WQH13195.1"/>
    </source>
</evidence>
<name>A0ABZ0YM37_9GAMM</name>
<feature type="domain" description="ATPase AAA-type core" evidence="1">
    <location>
        <begin position="34"/>
        <end position="68"/>
    </location>
</feature>
<dbReference type="InterPro" id="IPR003959">
    <property type="entry name" value="ATPase_AAA_core"/>
</dbReference>
<evidence type="ECO:0000259" key="1">
    <source>
        <dbReference type="Pfam" id="PF00004"/>
    </source>
</evidence>
<sequence length="396" mass="43909">MSLATSLFQARRIIETQLQLLWSSPGSPQEIAPIMLWGPPGIGKSQVVRELCQQLGIHFIDVRLSQMEPVDMRGIPVPDGDSVKWLVASSWPSDPDSRGIVLFDELPAADRSLQVAAYELLLDRRLGDIYTLPDGWLMMGAGNRAEDRAVSVPMSSALANRLMHLEIKADIEAWGAYAVSKGLHADVVAFLRFKPEYLLVNDANCQRGWPSPRSWERAASLLKTNIELDDVTQRLMISGLVGESACTELMAFRQMTHQRFDIPAMLRGEIAVAIPERIDQQLTFCASVANYLWQGDNRQQEQRLSVFFEISSQLSSDLATLMLMDVLRVSDDTDADTRAECVFAHPGFEGWLQHHGVPMEHITSDPSIALPEGRFATASARRASLKAANGSGKQQP</sequence>
<organism evidence="2 3">
    <name type="scientific">Vreelandella neptunia</name>
    <dbReference type="NCBI Taxonomy" id="115551"/>
    <lineage>
        <taxon>Bacteria</taxon>
        <taxon>Pseudomonadati</taxon>
        <taxon>Pseudomonadota</taxon>
        <taxon>Gammaproteobacteria</taxon>
        <taxon>Oceanospirillales</taxon>
        <taxon>Halomonadaceae</taxon>
        <taxon>Vreelandella</taxon>
    </lineage>
</organism>
<keyword evidence="3" id="KW-1185">Reference proteome</keyword>
<proteinExistence type="predicted"/>
<dbReference type="InterPro" id="IPR027417">
    <property type="entry name" value="P-loop_NTPase"/>
</dbReference>
<dbReference type="SUPFAM" id="SSF52540">
    <property type="entry name" value="P-loop containing nucleoside triphosphate hydrolases"/>
    <property type="match status" value="1"/>
</dbReference>
<evidence type="ECO:0000313" key="3">
    <source>
        <dbReference type="Proteomes" id="UP001324794"/>
    </source>
</evidence>
<accession>A0ABZ0YM37</accession>
<dbReference type="RefSeq" id="WP_223288898.1">
    <property type="nucleotide sequence ID" value="NZ_CP140255.1"/>
</dbReference>